<evidence type="ECO:0000313" key="2">
    <source>
        <dbReference type="EMBL" id="EPR78131.1"/>
    </source>
</evidence>
<dbReference type="AlphaFoldDB" id="S7W5S7"/>
<organism evidence="2 3">
    <name type="scientific">Spraguea lophii (strain 42_110)</name>
    <name type="common">Microsporidian parasite</name>
    <dbReference type="NCBI Taxonomy" id="1358809"/>
    <lineage>
        <taxon>Eukaryota</taxon>
        <taxon>Fungi</taxon>
        <taxon>Fungi incertae sedis</taxon>
        <taxon>Microsporidia</taxon>
        <taxon>Spragueidae</taxon>
        <taxon>Spraguea</taxon>
    </lineage>
</organism>
<proteinExistence type="predicted"/>
<evidence type="ECO:0000313" key="3">
    <source>
        <dbReference type="Proteomes" id="UP000014978"/>
    </source>
</evidence>
<dbReference type="Proteomes" id="UP000014978">
    <property type="component" value="Unassembled WGS sequence"/>
</dbReference>
<name>S7W5S7_SPRLO</name>
<dbReference type="PANTHER" id="PTHR23354">
    <property type="entry name" value="NUCLEOLAR PROTEIN 7/ESTROGEN RECEPTOR COACTIVATOR-RELATED"/>
    <property type="match status" value="1"/>
</dbReference>
<dbReference type="VEuPathDB" id="MicrosporidiaDB:SLOPH_2205"/>
<accession>S7W5S7</accession>
<comment type="caution">
    <text evidence="2">The sequence shown here is derived from an EMBL/GenBank/DDBJ whole genome shotgun (WGS) entry which is preliminary data.</text>
</comment>
<dbReference type="PROSITE" id="PS51886">
    <property type="entry name" value="TLDC"/>
    <property type="match status" value="1"/>
</dbReference>
<sequence>MGCISWSTDKPLRKPVIYTNNDYDITRGFKLLYDEKKYDKSILCKNTLQSVMTALPMGYRISESWNLAYSTTEHGFSLRTLYDNVKQFAPPYVIICKDDDNKKFGVYYNGKISLKKVTTHERNAFLFKINDIDSKRSITKFSYTGIDPYFCICEKDYLAFGCDDSSYGLLFNSNMLSGETNSVTTFNNELLTSDNYFKINTVEIWSISL</sequence>
<dbReference type="OMA" id="MPPRTQG"/>
<feature type="domain" description="TLDc" evidence="1">
    <location>
        <begin position="41"/>
        <end position="208"/>
    </location>
</feature>
<dbReference type="InterPro" id="IPR006571">
    <property type="entry name" value="TLDc_dom"/>
</dbReference>
<dbReference type="OrthoDB" id="26679at2759"/>
<reference evidence="3" key="1">
    <citation type="journal article" date="2013" name="PLoS Genet.">
        <title>The genome of Spraguea lophii and the basis of host-microsporidian interactions.</title>
        <authorList>
            <person name="Campbell S.E."/>
            <person name="Williams T.A."/>
            <person name="Yousuf A."/>
            <person name="Soanes D.M."/>
            <person name="Paszkiewicz K.H."/>
            <person name="Williams B.A.P."/>
        </authorList>
    </citation>
    <scope>NUCLEOTIDE SEQUENCE [LARGE SCALE GENOMIC DNA]</scope>
    <source>
        <strain evidence="3">42_110</strain>
    </source>
</reference>
<dbReference type="HOGENOM" id="CLU_029204_4_2_1"/>
<dbReference type="SMART" id="SM00584">
    <property type="entry name" value="TLDc"/>
    <property type="match status" value="1"/>
</dbReference>
<gene>
    <name evidence="2" type="ORF">SLOPH_2205</name>
</gene>
<dbReference type="Pfam" id="PF07534">
    <property type="entry name" value="TLD"/>
    <property type="match status" value="1"/>
</dbReference>
<dbReference type="EMBL" id="ATCN01001017">
    <property type="protein sequence ID" value="EPR78131.1"/>
    <property type="molecule type" value="Genomic_DNA"/>
</dbReference>
<evidence type="ECO:0000259" key="1">
    <source>
        <dbReference type="PROSITE" id="PS51886"/>
    </source>
</evidence>
<protein>
    <submittedName>
        <fullName evidence="2">Oxidation resistance protein</fullName>
    </submittedName>
</protein>
<keyword evidence="3" id="KW-1185">Reference proteome</keyword>
<dbReference type="InParanoid" id="S7W5S7"/>